<proteinExistence type="inferred from homology"/>
<feature type="domain" description="Acyl-CoA oxidase/dehydrogenase middle" evidence="7">
    <location>
        <begin position="123"/>
        <end position="218"/>
    </location>
</feature>
<dbReference type="InterPro" id="IPR046373">
    <property type="entry name" value="Acyl-CoA_Oxase/DH_mid-dom_sf"/>
</dbReference>
<dbReference type="InterPro" id="IPR036250">
    <property type="entry name" value="AcylCo_DH-like_C"/>
</dbReference>
<evidence type="ECO:0000313" key="9">
    <source>
        <dbReference type="EMBL" id="SVA65638.1"/>
    </source>
</evidence>
<dbReference type="InterPro" id="IPR009100">
    <property type="entry name" value="AcylCoA_DH/oxidase_NM_dom_sf"/>
</dbReference>
<dbReference type="AlphaFoldDB" id="A0A381XLL9"/>
<name>A0A381XLL9_9ZZZZ</name>
<evidence type="ECO:0000256" key="1">
    <source>
        <dbReference type="ARBA" id="ARBA00001974"/>
    </source>
</evidence>
<dbReference type="Gene3D" id="1.10.540.10">
    <property type="entry name" value="Acyl-CoA dehydrogenase/oxidase, N-terminal domain"/>
    <property type="match status" value="1"/>
</dbReference>
<feature type="domain" description="Acyl-CoA dehydrogenase/oxidase C-terminal" evidence="6">
    <location>
        <begin position="231"/>
        <end position="378"/>
    </location>
</feature>
<dbReference type="FunFam" id="1.20.140.10:FF:000004">
    <property type="entry name" value="Acyl-CoA dehydrogenase FadE25"/>
    <property type="match status" value="1"/>
</dbReference>
<keyword evidence="5" id="KW-0560">Oxidoreductase</keyword>
<evidence type="ECO:0000256" key="3">
    <source>
        <dbReference type="ARBA" id="ARBA00022630"/>
    </source>
</evidence>
<dbReference type="Pfam" id="PF02770">
    <property type="entry name" value="Acyl-CoA_dh_M"/>
    <property type="match status" value="1"/>
</dbReference>
<evidence type="ECO:0000256" key="2">
    <source>
        <dbReference type="ARBA" id="ARBA00009347"/>
    </source>
</evidence>
<dbReference type="GO" id="GO:0050660">
    <property type="term" value="F:flavin adenine dinucleotide binding"/>
    <property type="evidence" value="ECO:0007669"/>
    <property type="project" value="InterPro"/>
</dbReference>
<dbReference type="EMBL" id="UINC01015616">
    <property type="protein sequence ID" value="SVA65638.1"/>
    <property type="molecule type" value="Genomic_DNA"/>
</dbReference>
<protein>
    <recommendedName>
        <fullName evidence="10">Acyl-CoA dehydrogenase</fullName>
    </recommendedName>
</protein>
<dbReference type="InterPro" id="IPR037069">
    <property type="entry name" value="AcylCoA_DH/ox_N_sf"/>
</dbReference>
<dbReference type="SUPFAM" id="SSF47203">
    <property type="entry name" value="Acyl-CoA dehydrogenase C-terminal domain-like"/>
    <property type="match status" value="1"/>
</dbReference>
<dbReference type="InterPro" id="IPR006089">
    <property type="entry name" value="Acyl-CoA_DH_CS"/>
</dbReference>
<evidence type="ECO:0000259" key="8">
    <source>
        <dbReference type="Pfam" id="PF02771"/>
    </source>
</evidence>
<evidence type="ECO:0000256" key="5">
    <source>
        <dbReference type="ARBA" id="ARBA00023002"/>
    </source>
</evidence>
<dbReference type="FunFam" id="1.10.540.10:FF:000002">
    <property type="entry name" value="Acyl-CoA dehydrogenase FadE19"/>
    <property type="match status" value="1"/>
</dbReference>
<comment type="similarity">
    <text evidence="2">Belongs to the acyl-CoA dehydrogenase family.</text>
</comment>
<organism evidence="9">
    <name type="scientific">marine metagenome</name>
    <dbReference type="NCBI Taxonomy" id="408172"/>
    <lineage>
        <taxon>unclassified sequences</taxon>
        <taxon>metagenomes</taxon>
        <taxon>ecological metagenomes</taxon>
    </lineage>
</organism>
<comment type="cofactor">
    <cofactor evidence="1">
        <name>FAD</name>
        <dbReference type="ChEBI" id="CHEBI:57692"/>
    </cofactor>
</comment>
<dbReference type="PANTHER" id="PTHR43884:SF12">
    <property type="entry name" value="ISOVALERYL-COA DEHYDROGENASE, MITOCHONDRIAL-RELATED"/>
    <property type="match status" value="1"/>
</dbReference>
<reference evidence="9" key="1">
    <citation type="submission" date="2018-05" db="EMBL/GenBank/DDBJ databases">
        <authorList>
            <person name="Lanie J.A."/>
            <person name="Ng W.-L."/>
            <person name="Kazmierczak K.M."/>
            <person name="Andrzejewski T.M."/>
            <person name="Davidsen T.M."/>
            <person name="Wayne K.J."/>
            <person name="Tettelin H."/>
            <person name="Glass J.I."/>
            <person name="Rusch D."/>
            <person name="Podicherti R."/>
            <person name="Tsui H.-C.T."/>
            <person name="Winkler M.E."/>
        </authorList>
    </citation>
    <scope>NUCLEOTIDE SEQUENCE</scope>
</reference>
<accession>A0A381XLL9</accession>
<evidence type="ECO:0000259" key="7">
    <source>
        <dbReference type="Pfam" id="PF02770"/>
    </source>
</evidence>
<dbReference type="InterPro" id="IPR006091">
    <property type="entry name" value="Acyl-CoA_Oxase/DH_mid-dom"/>
</dbReference>
<dbReference type="PANTHER" id="PTHR43884">
    <property type="entry name" value="ACYL-COA DEHYDROGENASE"/>
    <property type="match status" value="1"/>
</dbReference>
<dbReference type="Pfam" id="PF00441">
    <property type="entry name" value="Acyl-CoA_dh_1"/>
    <property type="match status" value="1"/>
</dbReference>
<feature type="domain" description="Acyl-CoA dehydrogenase/oxidase N-terminal" evidence="8">
    <location>
        <begin position="7"/>
        <end position="119"/>
    </location>
</feature>
<dbReference type="Pfam" id="PF02771">
    <property type="entry name" value="Acyl-CoA_dh_N"/>
    <property type="match status" value="1"/>
</dbReference>
<dbReference type="PROSITE" id="PS00072">
    <property type="entry name" value="ACYL_COA_DH_1"/>
    <property type="match status" value="1"/>
</dbReference>
<dbReference type="PIRSF" id="PIRSF016578">
    <property type="entry name" value="HsaA"/>
    <property type="match status" value="1"/>
</dbReference>
<dbReference type="SUPFAM" id="SSF56645">
    <property type="entry name" value="Acyl-CoA dehydrogenase NM domain-like"/>
    <property type="match status" value="1"/>
</dbReference>
<sequence length="385" mass="41982">MDKLFFTDEHIMIRDMVREFADSEISPVAQDFDEKGKFPRELVKKMGELGLMGIIVPEEYGGAGLDMVAFVTAIIELARADASVAITMAAHTSLGTMPILLFGSDDQKKKYLPKLATGEMLGAFGLTETDAGSDASATKTKAILKGDEYVVNGGKIFITNAGESGVLSFTSQVEDDGKNLGIAAFTIPTETPGLEIGPKEDKMGWRASDTRQLFFKDMQIPASSLLAKPKDGFKTFMKTLTSGRVSIGALSVGTAIGAFERAMKYSTEREAFGKPIHQFQSVGFKLADMATKIEASKLLVYHAAWLKDQGENIMKEAAMAKLFASETAMEVTTEAIQIHGGYGYVKEYDVERFFRDAKILEIGEGTSEIQRLIISRAIMKDLLVL</sequence>
<gene>
    <name evidence="9" type="ORF">METZ01_LOCUS118492</name>
</gene>
<keyword evidence="4" id="KW-0274">FAD</keyword>
<evidence type="ECO:0008006" key="10">
    <source>
        <dbReference type="Google" id="ProtNLM"/>
    </source>
</evidence>
<dbReference type="InterPro" id="IPR009075">
    <property type="entry name" value="AcylCo_DH/oxidase_C"/>
</dbReference>
<keyword evidence="3" id="KW-0285">Flavoprotein</keyword>
<dbReference type="PROSITE" id="PS00073">
    <property type="entry name" value="ACYL_COA_DH_2"/>
    <property type="match status" value="1"/>
</dbReference>
<dbReference type="Gene3D" id="2.40.110.10">
    <property type="entry name" value="Butyryl-CoA Dehydrogenase, subunit A, domain 2"/>
    <property type="match status" value="1"/>
</dbReference>
<dbReference type="Gene3D" id="1.20.140.10">
    <property type="entry name" value="Butyryl-CoA Dehydrogenase, subunit A, domain 3"/>
    <property type="match status" value="1"/>
</dbReference>
<evidence type="ECO:0000256" key="4">
    <source>
        <dbReference type="ARBA" id="ARBA00022827"/>
    </source>
</evidence>
<dbReference type="GO" id="GO:0003995">
    <property type="term" value="F:acyl-CoA dehydrogenase activity"/>
    <property type="evidence" value="ECO:0007669"/>
    <property type="project" value="InterPro"/>
</dbReference>
<dbReference type="InterPro" id="IPR013786">
    <property type="entry name" value="AcylCoA_DH/ox_N"/>
</dbReference>
<evidence type="ECO:0000259" key="6">
    <source>
        <dbReference type="Pfam" id="PF00441"/>
    </source>
</evidence>